<dbReference type="Gene3D" id="2.60.120.380">
    <property type="match status" value="1"/>
</dbReference>
<comment type="cofactor">
    <cofactor evidence="1">
        <name>Zn(2+)</name>
        <dbReference type="ChEBI" id="CHEBI:29105"/>
    </cofactor>
</comment>
<keyword evidence="5" id="KW-0862">Zinc</keyword>
<evidence type="ECO:0000256" key="4">
    <source>
        <dbReference type="ARBA" id="ARBA00022801"/>
    </source>
</evidence>
<organism evidence="10 11">
    <name type="scientific">Nocardioides fonticola</name>
    <dbReference type="NCBI Taxonomy" id="450363"/>
    <lineage>
        <taxon>Bacteria</taxon>
        <taxon>Bacillati</taxon>
        <taxon>Actinomycetota</taxon>
        <taxon>Actinomycetes</taxon>
        <taxon>Propionibacteriales</taxon>
        <taxon>Nocardioidaceae</taxon>
        <taxon>Nocardioides</taxon>
    </lineage>
</organism>
<evidence type="ECO:0000313" key="11">
    <source>
        <dbReference type="Proteomes" id="UP001501495"/>
    </source>
</evidence>
<keyword evidence="11" id="KW-1185">Reference proteome</keyword>
<proteinExistence type="inferred from homology"/>
<dbReference type="RefSeq" id="WP_344733784.1">
    <property type="nucleotide sequence ID" value="NZ_BAAAZH010000017.1"/>
</dbReference>
<name>A0ABP7XKM6_9ACTN</name>
<evidence type="ECO:0000256" key="1">
    <source>
        <dbReference type="ARBA" id="ARBA00001947"/>
    </source>
</evidence>
<keyword evidence="8" id="KW-0732">Signal</keyword>
<dbReference type="SUPFAM" id="SSF53187">
    <property type="entry name" value="Zn-dependent exopeptidases"/>
    <property type="match status" value="1"/>
</dbReference>
<reference evidence="11" key="1">
    <citation type="journal article" date="2019" name="Int. J. Syst. Evol. Microbiol.">
        <title>The Global Catalogue of Microorganisms (GCM) 10K type strain sequencing project: providing services to taxonomists for standard genome sequencing and annotation.</title>
        <authorList>
            <consortium name="The Broad Institute Genomics Platform"/>
            <consortium name="The Broad Institute Genome Sequencing Center for Infectious Disease"/>
            <person name="Wu L."/>
            <person name="Ma J."/>
        </authorList>
    </citation>
    <scope>NUCLEOTIDE SEQUENCE [LARGE SCALE GENOMIC DNA]</scope>
    <source>
        <strain evidence="11">JCM 16703</strain>
    </source>
</reference>
<dbReference type="EMBL" id="BAAAZH010000017">
    <property type="protein sequence ID" value="GAA4120985.1"/>
    <property type="molecule type" value="Genomic_DNA"/>
</dbReference>
<dbReference type="SMART" id="SM00631">
    <property type="entry name" value="Zn_pept"/>
    <property type="match status" value="1"/>
</dbReference>
<evidence type="ECO:0000256" key="8">
    <source>
        <dbReference type="SAM" id="SignalP"/>
    </source>
</evidence>
<sequence>MPRSALLSRLGALTAVAGLALTLPLATSSEGDDSRAPVGVSAFRPALITVQTPGRAAKLRLERLGLDLTEHAGHGYVEAVLHTAGEQRALEAAGFDYTVRIPDLVVREIERQKLDAAYAASRKRSPLPSGRTGYRTLADYESDMEALAKDHPNLAKRFALPLPTLDGRTVYGVEIGSDVRRPESGRPTFLLMGLHHAREWPSGELAMEFAVDLVKNYGRDKRITGLLDRARVIVVPVVNADGFDLSRTDGDIVDLRELNDADPLGGTGTTLLTPGQAYKRKNCRVVDGIDTPDGTCRATLVSPGGFGLGVDLNRNYGGFWGGPGAAATTPDAANVEAGLADPTYRGAAPFSEPETQNIQQLVRSRQVTMLISNHTFSNLVLRPNGVAPTTIGPDGIPVGDAPDEKGLKRLGAAMAKQNGYQNIHGWQLYDTTGTTEDWSYNATGGYGYTFEIGPNEFHPPFADVVDEYLGAGKYAGKGNREAYLIALEHAVDTRYQGVLTGSAPAGAVLRLRKTFDSPTWSSSFEDFVDSSITVPGSGRFSWIVNPSTRPVVRSRTYDKIADKPFASKTFEGGMLTPLTGTADHEYVVKRATDVLKIDLSWPTPDDMDLEVYRKKADGSLEEVGSSANLPAQDESVQIVDAKPGTYVIRVLNYTSVAPSYTVEVGQYAAQKARTPGKREAYTLTCEVGGKVRSRQQVFVDRGQVRRLDLARACKG</sequence>
<dbReference type="InterPro" id="IPR033810">
    <property type="entry name" value="Carboxypeptidase_T"/>
</dbReference>
<feature type="active site" description="Proton donor/acceptor" evidence="7">
    <location>
        <position position="451"/>
    </location>
</feature>
<dbReference type="InterPro" id="IPR000834">
    <property type="entry name" value="Peptidase_M14"/>
</dbReference>
<evidence type="ECO:0000256" key="2">
    <source>
        <dbReference type="ARBA" id="ARBA00005988"/>
    </source>
</evidence>
<evidence type="ECO:0000259" key="9">
    <source>
        <dbReference type="PROSITE" id="PS52035"/>
    </source>
</evidence>
<evidence type="ECO:0000313" key="10">
    <source>
        <dbReference type="EMBL" id="GAA4120985.1"/>
    </source>
</evidence>
<gene>
    <name evidence="10" type="ORF">GCM10022215_25400</name>
</gene>
<accession>A0ABP7XKM6</accession>
<dbReference type="Gene3D" id="3.40.630.10">
    <property type="entry name" value="Zn peptidases"/>
    <property type="match status" value="1"/>
</dbReference>
<keyword evidence="3" id="KW-0645">Protease</keyword>
<dbReference type="CDD" id="cd03859">
    <property type="entry name" value="M14_CPT"/>
    <property type="match status" value="1"/>
</dbReference>
<evidence type="ECO:0000256" key="5">
    <source>
        <dbReference type="ARBA" id="ARBA00022833"/>
    </source>
</evidence>
<protein>
    <submittedName>
        <fullName evidence="10">M14 family zinc carboxypeptidase</fullName>
    </submittedName>
</protein>
<dbReference type="PANTHER" id="PTHR11705:SF143">
    <property type="entry name" value="SLL0236 PROTEIN"/>
    <property type="match status" value="1"/>
</dbReference>
<dbReference type="PANTHER" id="PTHR11705">
    <property type="entry name" value="PROTEASE FAMILY M14 CARBOXYPEPTIDASE A,B"/>
    <property type="match status" value="1"/>
</dbReference>
<evidence type="ECO:0000256" key="3">
    <source>
        <dbReference type="ARBA" id="ARBA00022670"/>
    </source>
</evidence>
<dbReference type="Proteomes" id="UP001501495">
    <property type="component" value="Unassembled WGS sequence"/>
</dbReference>
<dbReference type="PROSITE" id="PS52035">
    <property type="entry name" value="PEPTIDASE_M14"/>
    <property type="match status" value="1"/>
</dbReference>
<evidence type="ECO:0000256" key="6">
    <source>
        <dbReference type="ARBA" id="ARBA00023049"/>
    </source>
</evidence>
<feature type="chain" id="PRO_5045156766" evidence="8">
    <location>
        <begin position="18"/>
        <end position="715"/>
    </location>
</feature>
<dbReference type="Pfam" id="PF00246">
    <property type="entry name" value="Peptidase_M14"/>
    <property type="match status" value="1"/>
</dbReference>
<dbReference type="GO" id="GO:0004180">
    <property type="term" value="F:carboxypeptidase activity"/>
    <property type="evidence" value="ECO:0007669"/>
    <property type="project" value="UniProtKB-KW"/>
</dbReference>
<feature type="signal peptide" evidence="8">
    <location>
        <begin position="1"/>
        <end position="17"/>
    </location>
</feature>
<comment type="similarity">
    <text evidence="2 7">Belongs to the peptidase M14 family.</text>
</comment>
<keyword evidence="4" id="KW-0378">Hydrolase</keyword>
<keyword evidence="10" id="KW-0121">Carboxypeptidase</keyword>
<feature type="domain" description="Peptidase M14" evidence="9">
    <location>
        <begin position="133"/>
        <end position="482"/>
    </location>
</feature>
<keyword evidence="6" id="KW-0482">Metalloprotease</keyword>
<comment type="caution">
    <text evidence="10">The sequence shown here is derived from an EMBL/GenBank/DDBJ whole genome shotgun (WGS) entry which is preliminary data.</text>
</comment>
<evidence type="ECO:0000256" key="7">
    <source>
        <dbReference type="PROSITE-ProRule" id="PRU01379"/>
    </source>
</evidence>